<evidence type="ECO:0000256" key="6">
    <source>
        <dbReference type="SAM" id="MobiDB-lite"/>
    </source>
</evidence>
<gene>
    <name evidence="9" type="ORF">H2200_008749</name>
</gene>
<dbReference type="GO" id="GO:0022857">
    <property type="term" value="F:transmembrane transporter activity"/>
    <property type="evidence" value="ECO:0007669"/>
    <property type="project" value="InterPro"/>
</dbReference>
<dbReference type="PANTHER" id="PTHR23501:SF195">
    <property type="entry name" value="PEP5"/>
    <property type="match status" value="1"/>
</dbReference>
<dbReference type="Pfam" id="PF06609">
    <property type="entry name" value="TRI12"/>
    <property type="match status" value="1"/>
</dbReference>
<feature type="region of interest" description="Disordered" evidence="6">
    <location>
        <begin position="1"/>
        <end position="45"/>
    </location>
</feature>
<dbReference type="Proteomes" id="UP001172673">
    <property type="component" value="Unassembled WGS sequence"/>
</dbReference>
<evidence type="ECO:0000256" key="7">
    <source>
        <dbReference type="SAM" id="Phobius"/>
    </source>
</evidence>
<feature type="transmembrane region" description="Helical" evidence="7">
    <location>
        <begin position="558"/>
        <end position="580"/>
    </location>
</feature>
<keyword evidence="4 7" id="KW-1133">Transmembrane helix</keyword>
<sequence length="609" mass="65448">MATAGTVSSNVGGTTEESSQMTHDDFIASRGSTDDKTPTSTYIEDSHHDKDGNLLYNEVDVEPELHWRTWVAFLAVWMINFTYSQTTAGPPAVLGYIGSDLNATESQSWIANSASIANAVFSPILSVASDTFQARKSIMVAACILAFIGAAISPGSESLWRLIFGLFFQGIGVAIVSIVYTVPAEIMPRRWRPMAQASILAGSALSCMIAPLSLGALIKQNAHTGWRNWFWFQTALWGFSTIALLVGYRPPKRHTRYDNYSIWKKLITLDLLGFFLFTAGLTLLITGISLGAAQFPWTAVETLAPLIVGIVTLAGFGVWEWKGTSTGMIPHAIWGAGNHSGRRFVICSLLITFEGLLHFCVLVFTPTQSTLFTTDPVKVTARLVPYYTCAMIGAIMYGYISTRLRTIRWPMMVGFIMFSAGVGALISVRPGDSVKALIFEGLAGFGLGAPLALVVAGVQLAVPYQVLATATALIASARAIGIAVFTAIFTVAFNRSMTSSIAKWIPRAAVLAGVPGPSIPDFVKAIANHDPNVASIPGVTAAMVQAGILADKNALADALQVVFAIAMPFGVISAVMAYWLGSYKETMNYVVEAPVEELHAKRRGEKHLA</sequence>
<accession>A0AA38X523</accession>
<dbReference type="PANTHER" id="PTHR23501">
    <property type="entry name" value="MAJOR FACILITATOR SUPERFAMILY"/>
    <property type="match status" value="1"/>
</dbReference>
<evidence type="ECO:0000256" key="3">
    <source>
        <dbReference type="ARBA" id="ARBA00022692"/>
    </source>
</evidence>
<feature type="transmembrane region" description="Helical" evidence="7">
    <location>
        <begin position="194"/>
        <end position="218"/>
    </location>
</feature>
<feature type="transmembrane region" description="Helical" evidence="7">
    <location>
        <begin position="138"/>
        <end position="156"/>
    </location>
</feature>
<feature type="transmembrane region" description="Helical" evidence="7">
    <location>
        <begin position="436"/>
        <end position="458"/>
    </location>
</feature>
<feature type="transmembrane region" description="Helical" evidence="7">
    <location>
        <begin position="230"/>
        <end position="248"/>
    </location>
</feature>
<feature type="transmembrane region" description="Helical" evidence="7">
    <location>
        <begin position="412"/>
        <end position="430"/>
    </location>
</feature>
<keyword evidence="3 7" id="KW-0812">Transmembrane</keyword>
<dbReference type="InterPro" id="IPR036259">
    <property type="entry name" value="MFS_trans_sf"/>
</dbReference>
<evidence type="ECO:0000256" key="2">
    <source>
        <dbReference type="ARBA" id="ARBA00022448"/>
    </source>
</evidence>
<evidence type="ECO:0000259" key="8">
    <source>
        <dbReference type="PROSITE" id="PS50850"/>
    </source>
</evidence>
<feature type="transmembrane region" description="Helical" evidence="7">
    <location>
        <begin position="344"/>
        <end position="364"/>
    </location>
</feature>
<dbReference type="GO" id="GO:0005886">
    <property type="term" value="C:plasma membrane"/>
    <property type="evidence" value="ECO:0007669"/>
    <property type="project" value="TreeGrafter"/>
</dbReference>
<keyword evidence="10" id="KW-1185">Reference proteome</keyword>
<feature type="transmembrane region" description="Helical" evidence="7">
    <location>
        <begin position="269"/>
        <end position="291"/>
    </location>
</feature>
<dbReference type="PROSITE" id="PS50850">
    <property type="entry name" value="MFS"/>
    <property type="match status" value="1"/>
</dbReference>
<dbReference type="Gene3D" id="1.20.1250.20">
    <property type="entry name" value="MFS general substrate transporter like domains"/>
    <property type="match status" value="1"/>
</dbReference>
<name>A0AA38X523_9EURO</name>
<evidence type="ECO:0000256" key="1">
    <source>
        <dbReference type="ARBA" id="ARBA00004141"/>
    </source>
</evidence>
<protein>
    <recommendedName>
        <fullName evidence="8">Major facilitator superfamily (MFS) profile domain-containing protein</fullName>
    </recommendedName>
</protein>
<evidence type="ECO:0000256" key="5">
    <source>
        <dbReference type="ARBA" id="ARBA00023136"/>
    </source>
</evidence>
<comment type="subcellular location">
    <subcellularLocation>
        <location evidence="1">Membrane</location>
        <topology evidence="1">Multi-pass membrane protein</topology>
    </subcellularLocation>
</comment>
<feature type="domain" description="Major facilitator superfamily (MFS) profile" evidence="8">
    <location>
        <begin position="68"/>
        <end position="585"/>
    </location>
</feature>
<evidence type="ECO:0000256" key="4">
    <source>
        <dbReference type="ARBA" id="ARBA00022989"/>
    </source>
</evidence>
<dbReference type="InterPro" id="IPR020846">
    <property type="entry name" value="MFS_dom"/>
</dbReference>
<organism evidence="9 10">
    <name type="scientific">Cladophialophora chaetospira</name>
    <dbReference type="NCBI Taxonomy" id="386627"/>
    <lineage>
        <taxon>Eukaryota</taxon>
        <taxon>Fungi</taxon>
        <taxon>Dikarya</taxon>
        <taxon>Ascomycota</taxon>
        <taxon>Pezizomycotina</taxon>
        <taxon>Eurotiomycetes</taxon>
        <taxon>Chaetothyriomycetidae</taxon>
        <taxon>Chaetothyriales</taxon>
        <taxon>Herpotrichiellaceae</taxon>
        <taxon>Cladophialophora</taxon>
    </lineage>
</organism>
<evidence type="ECO:0000313" key="10">
    <source>
        <dbReference type="Proteomes" id="UP001172673"/>
    </source>
</evidence>
<feature type="compositionally biased region" description="Basic and acidic residues" evidence="6">
    <location>
        <begin position="22"/>
        <end position="37"/>
    </location>
</feature>
<feature type="transmembrane region" description="Helical" evidence="7">
    <location>
        <begin position="384"/>
        <end position="400"/>
    </location>
</feature>
<dbReference type="InterPro" id="IPR010573">
    <property type="entry name" value="MFS_Str1/Tri12-like"/>
</dbReference>
<keyword evidence="2" id="KW-0813">Transport</keyword>
<dbReference type="EMBL" id="JAPDRK010000013">
    <property type="protein sequence ID" value="KAJ9606740.1"/>
    <property type="molecule type" value="Genomic_DNA"/>
</dbReference>
<dbReference type="AlphaFoldDB" id="A0AA38X523"/>
<dbReference type="SUPFAM" id="SSF103473">
    <property type="entry name" value="MFS general substrate transporter"/>
    <property type="match status" value="1"/>
</dbReference>
<keyword evidence="5 7" id="KW-0472">Membrane</keyword>
<feature type="compositionally biased region" description="Polar residues" evidence="6">
    <location>
        <begin position="1"/>
        <end position="21"/>
    </location>
</feature>
<proteinExistence type="predicted"/>
<evidence type="ECO:0000313" key="9">
    <source>
        <dbReference type="EMBL" id="KAJ9606740.1"/>
    </source>
</evidence>
<feature type="transmembrane region" description="Helical" evidence="7">
    <location>
        <begin position="162"/>
        <end position="182"/>
    </location>
</feature>
<comment type="caution">
    <text evidence="9">The sequence shown here is derived from an EMBL/GenBank/DDBJ whole genome shotgun (WGS) entry which is preliminary data.</text>
</comment>
<feature type="transmembrane region" description="Helical" evidence="7">
    <location>
        <begin position="303"/>
        <end position="323"/>
    </location>
</feature>
<reference evidence="9" key="1">
    <citation type="submission" date="2022-10" db="EMBL/GenBank/DDBJ databases">
        <title>Culturing micro-colonial fungi from biological soil crusts in the Mojave desert and describing Neophaeococcomyces mojavensis, and introducing the new genera and species Taxawa tesnikishii.</title>
        <authorList>
            <person name="Kurbessoian T."/>
            <person name="Stajich J.E."/>
        </authorList>
    </citation>
    <scope>NUCLEOTIDE SEQUENCE</scope>
    <source>
        <strain evidence="9">TK_41</strain>
    </source>
</reference>
<feature type="transmembrane region" description="Helical" evidence="7">
    <location>
        <begin position="470"/>
        <end position="493"/>
    </location>
</feature>